<proteinExistence type="predicted"/>
<gene>
    <name evidence="2" type="ordered locus">CGB_F3480C</name>
</gene>
<feature type="region of interest" description="Disordered" evidence="1">
    <location>
        <begin position="480"/>
        <end position="659"/>
    </location>
</feature>
<evidence type="ECO:0000256" key="1">
    <source>
        <dbReference type="SAM" id="MobiDB-lite"/>
    </source>
</evidence>
<dbReference type="GeneID" id="10190182"/>
<dbReference type="eggNOG" id="ENOG502RB88">
    <property type="taxonomic scope" value="Eukaryota"/>
</dbReference>
<evidence type="ECO:0000313" key="3">
    <source>
        <dbReference type="Proteomes" id="UP000007805"/>
    </source>
</evidence>
<dbReference type="AlphaFoldDB" id="E6R867"/>
<organism evidence="2 3">
    <name type="scientific">Cryptococcus gattii serotype B (strain WM276 / ATCC MYA-4071)</name>
    <name type="common">Filobasidiella gattii</name>
    <name type="synonym">Cryptococcus bacillisporus</name>
    <dbReference type="NCBI Taxonomy" id="367775"/>
    <lineage>
        <taxon>Eukaryota</taxon>
        <taxon>Fungi</taxon>
        <taxon>Dikarya</taxon>
        <taxon>Basidiomycota</taxon>
        <taxon>Agaricomycotina</taxon>
        <taxon>Tremellomycetes</taxon>
        <taxon>Tremellales</taxon>
        <taxon>Cryptococcaceae</taxon>
        <taxon>Cryptococcus</taxon>
        <taxon>Cryptococcus gattii species complex</taxon>
    </lineage>
</organism>
<keyword evidence="3" id="KW-1185">Reference proteome</keyword>
<dbReference type="EMBL" id="CP000291">
    <property type="protein sequence ID" value="ADV22988.1"/>
    <property type="molecule type" value="Genomic_DNA"/>
</dbReference>
<dbReference type="Proteomes" id="UP000007805">
    <property type="component" value="Chromosome F"/>
</dbReference>
<dbReference type="Gene3D" id="6.10.140.1020">
    <property type="match status" value="1"/>
</dbReference>
<protein>
    <recommendedName>
        <fullName evidence="4">Swi5-dependent recombination DNA repair protein 1</fullName>
    </recommendedName>
</protein>
<feature type="compositionally biased region" description="Basic and acidic residues" evidence="1">
    <location>
        <begin position="432"/>
        <end position="448"/>
    </location>
</feature>
<evidence type="ECO:0000313" key="2">
    <source>
        <dbReference type="EMBL" id="ADV22988.1"/>
    </source>
</evidence>
<feature type="compositionally biased region" description="Polar residues" evidence="1">
    <location>
        <begin position="614"/>
        <end position="624"/>
    </location>
</feature>
<dbReference type="HOGENOM" id="CLU_340094_0_0_1"/>
<feature type="compositionally biased region" description="Low complexity" evidence="1">
    <location>
        <begin position="597"/>
        <end position="613"/>
    </location>
</feature>
<accession>E6R867</accession>
<dbReference type="OrthoDB" id="2576607at2759"/>
<feature type="compositionally biased region" description="Low complexity" evidence="1">
    <location>
        <begin position="645"/>
        <end position="654"/>
    </location>
</feature>
<reference evidence="2 3" key="1">
    <citation type="journal article" date="2011" name="MBio">
        <title>Genome variation in Cryptococcus gattii, an emerging pathogen of immunocompetent hosts.</title>
        <authorList>
            <person name="D'Souza C.A."/>
            <person name="Kronstad J.W."/>
            <person name="Taylor G."/>
            <person name="Warren R."/>
            <person name="Yuen M."/>
            <person name="Hu G."/>
            <person name="Jung W.H."/>
            <person name="Sham A."/>
            <person name="Kidd S.E."/>
            <person name="Tangen K."/>
            <person name="Lee N."/>
            <person name="Zeilmaker T."/>
            <person name="Sawkins J."/>
            <person name="McVicker G."/>
            <person name="Shah S."/>
            <person name="Gnerre S."/>
            <person name="Griggs A."/>
            <person name="Zeng Q."/>
            <person name="Bartlett K."/>
            <person name="Li W."/>
            <person name="Wang X."/>
            <person name="Heitman J."/>
            <person name="Stajich J.E."/>
            <person name="Fraser J.A."/>
            <person name="Meyer W."/>
            <person name="Carter D."/>
            <person name="Schein J."/>
            <person name="Krzywinski M."/>
            <person name="Kwon-Chung K.J."/>
            <person name="Varma A."/>
            <person name="Wang J."/>
            <person name="Brunham R."/>
            <person name="Fyfe M."/>
            <person name="Ouellette B.F."/>
            <person name="Siddiqui A."/>
            <person name="Marra M."/>
            <person name="Jones S."/>
            <person name="Holt R."/>
            <person name="Birren B.W."/>
            <person name="Galagan J.E."/>
            <person name="Cuomo C.A."/>
        </authorList>
    </citation>
    <scope>NUCLEOTIDE SEQUENCE [LARGE SCALE GENOMIC DNA]</scope>
    <source>
        <strain evidence="3">WM276 / ATCC MYA-4071</strain>
    </source>
</reference>
<reference key="2">
    <citation type="journal article" date="2011" name="MBio">
        <title>Genome variation in Cryptococcus gattii, an emerging pathogen of immunocompetent hosts.</title>
        <authorList>
            <person name="D'Souza C.A."/>
            <person name="Kronstad J.W."/>
            <person name="Taylor G."/>
            <person name="Warren R."/>
            <person name="Yuen M."/>
            <person name="Hu G."/>
            <person name="Jung W.H."/>
            <person name="Sham A."/>
            <person name="Kidd S.E."/>
            <person name="Tangen K."/>
            <person name="Lee N."/>
            <person name="Zeilmaker T."/>
            <person name="Sawkins J."/>
            <person name="McVicker G."/>
            <person name="Shah S."/>
            <person name="Gnerre S."/>
            <person name="Griggs A."/>
            <person name="Zeng Q."/>
            <person name="Bartlett K."/>
            <person name="Li W."/>
            <person name="Wang X."/>
            <person name="Heitman J."/>
            <person name="Stajich J.E."/>
            <person name="Fraser J.A."/>
            <person name="Meyer W."/>
            <person name="Carter D."/>
            <person name="Schein J."/>
            <person name="Krzywinski M."/>
            <person name="Kwong-Chung K.J."/>
            <person name="Varma A."/>
            <person name="Wang J."/>
            <person name="Brunham R."/>
            <person name="Fyfe M."/>
            <person name="Ouellette B.F.F."/>
            <person name="Siddiqui A."/>
            <person name="Marra M."/>
            <person name="Jones S."/>
            <person name="Holt R."/>
            <person name="Birren B.W."/>
            <person name="Galagan J.E."/>
            <person name="Cuomo C.A."/>
        </authorList>
    </citation>
    <scope>NUCLEOTIDE SEQUENCE</scope>
    <source>
        <strain>WM276</strain>
    </source>
</reference>
<sequence length="858" mass="97316">MRCIHSIARWLRLSDNPTEEGRSMRNGTPTSSILRTDLQYFPLNIVASMRPTHCHSPLHVLLISDTMSNPGISRALILWEPSPDHRFISTSSIADTSSALLIDLIEFLKEKKKEKRIDANSICPAHDQNDFSSITNQWVINKIFARSLTSHLRVPIREPWFLVPTRSYEVARQTNYPFRKEQGKQLLKTSCILGVSFPLVGSKKRHRELENSLVATETAGTARTLSGVPMRPYHSMALIKRPRLTVAHLQKPDPRQDRHDTVKPFYSVSRPWPIDQKKGHSVFILNQELRQRLYHPWILPISSFLEIYPPQASATEYIAQRPLSRICLPIVDYGYNPNRLITYRNRTTIFTDQTAAQEERAIAELSDHPIPVRKSQVQDLPSVIQPITVRHLVSPTSHSPSLTIAEDSHYEFIMPEYDNPVTDDYDVMDVRSEHDGEPFDTAREDFDAKYQTPVQEQMSLIKGRKKRPLVNKIILRPRSPSPDVFLSEENDEDSSKRRRSYEDNEISDSSEEQWKVGRIPGHQGCHSVSGRKVFGSDSERGRQKRSLSQSISGQAERVLKKPFRPPNRVILPKASPKPPASPLAADTPDSTPGENITSTPSTSTFTSASTNSTLHSQAKWTPSHRSSKLSKPFKTPIRSDRSNAPSPSSLSLPSAHRRQQAAMLTAQNEVMLLKKAVKYDNENSATHLEELIIQWRNGGREMVERLFSLIPRPLDNSFLPTSSAYAPNTFSSRWYEGPSTLELSPEQQDYLAKAPLNKDDEPVDAEGNLLFENEEEQDVVKYLQKLGENKMYEIKRSFNVKRAATGTGESKMDDHSTCKIAEESSLNEWNYGTLMRGLGVDPPLLGWDACAEDWIDFS</sequence>
<dbReference type="RefSeq" id="XP_003194775.1">
    <property type="nucleotide sequence ID" value="XM_003194727.1"/>
</dbReference>
<dbReference type="VEuPathDB" id="FungiDB:CGB_F3480C"/>
<dbReference type="KEGG" id="cgi:CGB_F3480C"/>
<name>E6R867_CRYGW</name>
<feature type="region of interest" description="Disordered" evidence="1">
    <location>
        <begin position="432"/>
        <end position="451"/>
    </location>
</feature>
<evidence type="ECO:0008006" key="4">
    <source>
        <dbReference type="Google" id="ProtNLM"/>
    </source>
</evidence>